<gene>
    <name evidence="2" type="ORF">GCM10009744_39810</name>
</gene>
<evidence type="ECO:0000313" key="3">
    <source>
        <dbReference type="Proteomes" id="UP001501319"/>
    </source>
</evidence>
<organism evidence="2 3">
    <name type="scientific">Kribbella alba</name>
    <dbReference type="NCBI Taxonomy" id="190197"/>
    <lineage>
        <taxon>Bacteria</taxon>
        <taxon>Bacillati</taxon>
        <taxon>Actinomycetota</taxon>
        <taxon>Actinomycetes</taxon>
        <taxon>Propionibacteriales</taxon>
        <taxon>Kribbellaceae</taxon>
        <taxon>Kribbella</taxon>
    </lineage>
</organism>
<keyword evidence="3" id="KW-1185">Reference proteome</keyword>
<dbReference type="Gene3D" id="3.40.50.1820">
    <property type="entry name" value="alpha/beta hydrolase"/>
    <property type="match status" value="1"/>
</dbReference>
<proteinExistence type="predicted"/>
<dbReference type="RefSeq" id="WP_344113226.1">
    <property type="nucleotide sequence ID" value="NZ_BAAANE010000007.1"/>
</dbReference>
<dbReference type="Proteomes" id="UP001501319">
    <property type="component" value="Unassembled WGS sequence"/>
</dbReference>
<dbReference type="GO" id="GO:0016787">
    <property type="term" value="F:hydrolase activity"/>
    <property type="evidence" value="ECO:0007669"/>
    <property type="project" value="UniProtKB-KW"/>
</dbReference>
<name>A0ABN2FG28_9ACTN</name>
<dbReference type="EMBL" id="BAAANE010000007">
    <property type="protein sequence ID" value="GAA1645143.1"/>
    <property type="molecule type" value="Genomic_DNA"/>
</dbReference>
<dbReference type="Pfam" id="PF00561">
    <property type="entry name" value="Abhydrolase_1"/>
    <property type="match status" value="1"/>
</dbReference>
<feature type="domain" description="AB hydrolase-1" evidence="1">
    <location>
        <begin position="24"/>
        <end position="133"/>
    </location>
</feature>
<protein>
    <submittedName>
        <fullName evidence="2">Alpha/beta hydrolase</fullName>
    </submittedName>
</protein>
<dbReference type="InterPro" id="IPR029058">
    <property type="entry name" value="AB_hydrolase_fold"/>
</dbReference>
<keyword evidence="2" id="KW-0378">Hydrolase</keyword>
<accession>A0ABN2FG28</accession>
<sequence length="277" mass="29465">MSVESRYLDVPGAKLHYEVRGRGPVLLIIPGGPADGSMFGPLAEELAAEYSVVTYDPRGLSESTRDNPDEDVTVAEQADDARRLLYEFGPEPAYVYGNSGGAITGLELVTLFPGRVKALLAHEPPLTELLPDREEQRVFGEALLAVYREAGAVAAFQRFISDTGIVPSADGQDESGQVPPELEALLARMVPNLDLFFGHMFRAIVGYVPDLDALRGTSTRVVVARAATTDGEIAARTAEALADSLDQPLGILPGDHGGGGVSPAEFAAALHVLLTWK</sequence>
<dbReference type="PANTHER" id="PTHR43798">
    <property type="entry name" value="MONOACYLGLYCEROL LIPASE"/>
    <property type="match status" value="1"/>
</dbReference>
<comment type="caution">
    <text evidence="2">The sequence shown here is derived from an EMBL/GenBank/DDBJ whole genome shotgun (WGS) entry which is preliminary data.</text>
</comment>
<evidence type="ECO:0000313" key="2">
    <source>
        <dbReference type="EMBL" id="GAA1645143.1"/>
    </source>
</evidence>
<dbReference type="InterPro" id="IPR050266">
    <property type="entry name" value="AB_hydrolase_sf"/>
</dbReference>
<dbReference type="InterPro" id="IPR000073">
    <property type="entry name" value="AB_hydrolase_1"/>
</dbReference>
<reference evidence="2 3" key="1">
    <citation type="journal article" date="2019" name="Int. J. Syst. Evol. Microbiol.">
        <title>The Global Catalogue of Microorganisms (GCM) 10K type strain sequencing project: providing services to taxonomists for standard genome sequencing and annotation.</title>
        <authorList>
            <consortium name="The Broad Institute Genomics Platform"/>
            <consortium name="The Broad Institute Genome Sequencing Center for Infectious Disease"/>
            <person name="Wu L."/>
            <person name="Ma J."/>
        </authorList>
    </citation>
    <scope>NUCLEOTIDE SEQUENCE [LARGE SCALE GENOMIC DNA]</scope>
    <source>
        <strain evidence="2 3">JCM 14306</strain>
    </source>
</reference>
<evidence type="ECO:0000259" key="1">
    <source>
        <dbReference type="Pfam" id="PF00561"/>
    </source>
</evidence>
<dbReference type="SUPFAM" id="SSF53474">
    <property type="entry name" value="alpha/beta-Hydrolases"/>
    <property type="match status" value="1"/>
</dbReference>